<reference evidence="2" key="1">
    <citation type="journal article" date="2011" name="PLoS Genet.">
        <title>Genomic analysis of the necrotrophic fungal pathogens Sclerotinia sclerotiorum and Botrytis cinerea.</title>
        <authorList>
            <person name="Amselem J."/>
            <person name="Cuomo C.A."/>
            <person name="van Kan J.A."/>
            <person name="Viaud M."/>
            <person name="Benito E.P."/>
            <person name="Couloux A."/>
            <person name="Coutinho P.M."/>
            <person name="de Vries R.P."/>
            <person name="Dyer P.S."/>
            <person name="Fillinger S."/>
            <person name="Fournier E."/>
            <person name="Gout L."/>
            <person name="Hahn M."/>
            <person name="Kohn L."/>
            <person name="Lapalu N."/>
            <person name="Plummer K.M."/>
            <person name="Pradier J.M."/>
            <person name="Quevillon E."/>
            <person name="Sharon A."/>
            <person name="Simon A."/>
            <person name="ten Have A."/>
            <person name="Tudzynski B."/>
            <person name="Tudzynski P."/>
            <person name="Wincker P."/>
            <person name="Andrew M."/>
            <person name="Anthouard V."/>
            <person name="Beever R.E."/>
            <person name="Beffa R."/>
            <person name="Benoit I."/>
            <person name="Bouzid O."/>
            <person name="Brault B."/>
            <person name="Chen Z."/>
            <person name="Choquer M."/>
            <person name="Collemare J."/>
            <person name="Cotton P."/>
            <person name="Danchin E.G."/>
            <person name="Da Silva C."/>
            <person name="Gautier A."/>
            <person name="Giraud C."/>
            <person name="Giraud T."/>
            <person name="Gonzalez C."/>
            <person name="Grossetete S."/>
            <person name="Guldener U."/>
            <person name="Henrissat B."/>
            <person name="Howlett B.J."/>
            <person name="Kodira C."/>
            <person name="Kretschmer M."/>
            <person name="Lappartient A."/>
            <person name="Leroch M."/>
            <person name="Levis C."/>
            <person name="Mauceli E."/>
            <person name="Neuveglise C."/>
            <person name="Oeser B."/>
            <person name="Pearson M."/>
            <person name="Poulain J."/>
            <person name="Poussereau N."/>
            <person name="Quesneville H."/>
            <person name="Rascle C."/>
            <person name="Schumacher J."/>
            <person name="Segurens B."/>
            <person name="Sexton A."/>
            <person name="Silva E."/>
            <person name="Sirven C."/>
            <person name="Soanes D.M."/>
            <person name="Talbot N.J."/>
            <person name="Templeton M."/>
            <person name="Yandava C."/>
            <person name="Yarden O."/>
            <person name="Zeng Q."/>
            <person name="Rollins J.A."/>
            <person name="Lebrun M.H."/>
            <person name="Dickman M."/>
        </authorList>
    </citation>
    <scope>NUCLEOTIDE SEQUENCE [LARGE SCALE GENOMIC DNA]</scope>
    <source>
        <strain evidence="2">ATCC 18683 / 1980 / Ss-1</strain>
    </source>
</reference>
<proteinExistence type="predicted"/>
<gene>
    <name evidence="1" type="ORF">SS1G_03603</name>
</gene>
<dbReference type="HOGENOM" id="CLU_3299656_0_0_1"/>
<evidence type="ECO:0000313" key="2">
    <source>
        <dbReference type="Proteomes" id="UP000001312"/>
    </source>
</evidence>
<organism evidence="1 2">
    <name type="scientific">Sclerotinia sclerotiorum (strain ATCC 18683 / 1980 / Ss-1)</name>
    <name type="common">White mold</name>
    <name type="synonym">Whetzelinia sclerotiorum</name>
    <dbReference type="NCBI Taxonomy" id="665079"/>
    <lineage>
        <taxon>Eukaryota</taxon>
        <taxon>Fungi</taxon>
        <taxon>Dikarya</taxon>
        <taxon>Ascomycota</taxon>
        <taxon>Pezizomycotina</taxon>
        <taxon>Leotiomycetes</taxon>
        <taxon>Helotiales</taxon>
        <taxon>Sclerotiniaceae</taxon>
        <taxon>Sclerotinia</taxon>
    </lineage>
</organism>
<dbReference type="KEGG" id="ssl:SS1G_03603"/>
<dbReference type="EMBL" id="CH476624">
    <property type="protein sequence ID" value="EDO01129.1"/>
    <property type="molecule type" value="Genomic_DNA"/>
</dbReference>
<dbReference type="RefSeq" id="XP_001595514.1">
    <property type="nucleotide sequence ID" value="XM_001595464.1"/>
</dbReference>
<sequence length="40" mass="4623">MAYASIMQCSYGLRQVRFELGHPFILSVIFRDSIETNSIE</sequence>
<dbReference type="Proteomes" id="UP000001312">
    <property type="component" value="Unassembled WGS sequence"/>
</dbReference>
<protein>
    <submittedName>
        <fullName evidence="1">Uncharacterized protein</fullName>
    </submittedName>
</protein>
<dbReference type="GeneID" id="5491868"/>
<name>A7EE63_SCLS1</name>
<dbReference type="AlphaFoldDB" id="A7EE63"/>
<evidence type="ECO:0000313" key="1">
    <source>
        <dbReference type="EMBL" id="EDO01129.1"/>
    </source>
</evidence>
<dbReference type="InParanoid" id="A7EE63"/>
<accession>A7EE63</accession>
<keyword evidence="2" id="KW-1185">Reference proteome</keyword>